<evidence type="ECO:0000256" key="3">
    <source>
        <dbReference type="ARBA" id="ARBA00022723"/>
    </source>
</evidence>
<keyword evidence="3" id="KW-0479">Metal-binding</keyword>
<sequence length="264" mass="30335">MQTSFNLEETIKVRSVWISDIHLGFRGCSADYLLDFLHHVECDYLYLVGDIIDIWEMNKRVFWPQAHNNVIRTILGKAKHNTKVIYVPGNHDEILRDFDGAIFGNVEIKNETIHTTADGKKLLIIHGDEFDGVVKCSPLIAKIGSRLYDYLLRANRWVNLIRRKLGFPYWSLAAFLKHKVKNAVQYISNFEEAVAHEAARQKVDGVVCGHIHRAEITRLHDIDYFNCGDWVESCTALIERPDGSMEILKWTDLVNNTNELAKVA</sequence>
<dbReference type="InterPro" id="IPR029052">
    <property type="entry name" value="Metallo-depent_PP-like"/>
</dbReference>
<evidence type="ECO:0000259" key="6">
    <source>
        <dbReference type="Pfam" id="PF00149"/>
    </source>
</evidence>
<dbReference type="CDD" id="cd07398">
    <property type="entry name" value="MPP_YbbF-LpxH"/>
    <property type="match status" value="1"/>
</dbReference>
<evidence type="ECO:0000313" key="7">
    <source>
        <dbReference type="EMBL" id="KKN35779.1"/>
    </source>
</evidence>
<dbReference type="GO" id="GO:0009245">
    <property type="term" value="P:lipid A biosynthetic process"/>
    <property type="evidence" value="ECO:0007669"/>
    <property type="project" value="TreeGrafter"/>
</dbReference>
<dbReference type="AlphaFoldDB" id="A0A0F9Q004"/>
<dbReference type="GO" id="GO:0008758">
    <property type="term" value="F:UDP-2,3-diacylglucosamine hydrolase activity"/>
    <property type="evidence" value="ECO:0007669"/>
    <property type="project" value="TreeGrafter"/>
</dbReference>
<proteinExistence type="predicted"/>
<keyword evidence="1" id="KW-1003">Cell membrane</keyword>
<accession>A0A0F9Q004</accession>
<dbReference type="InterPro" id="IPR004843">
    <property type="entry name" value="Calcineurin-like_PHP"/>
</dbReference>
<keyword evidence="2" id="KW-0997">Cell inner membrane</keyword>
<dbReference type="PANTHER" id="PTHR34990:SF2">
    <property type="entry name" value="BLL8164 PROTEIN"/>
    <property type="match status" value="1"/>
</dbReference>
<keyword evidence="4" id="KW-0472">Membrane</keyword>
<evidence type="ECO:0000256" key="4">
    <source>
        <dbReference type="ARBA" id="ARBA00023136"/>
    </source>
</evidence>
<name>A0A0F9Q004_9ZZZZ</name>
<dbReference type="Gene3D" id="3.60.21.10">
    <property type="match status" value="1"/>
</dbReference>
<dbReference type="GO" id="GO:0046872">
    <property type="term" value="F:metal ion binding"/>
    <property type="evidence" value="ECO:0007669"/>
    <property type="project" value="UniProtKB-KW"/>
</dbReference>
<dbReference type="Pfam" id="PF00149">
    <property type="entry name" value="Metallophos"/>
    <property type="match status" value="1"/>
</dbReference>
<feature type="domain" description="Calcineurin-like phosphoesterase" evidence="6">
    <location>
        <begin position="16"/>
        <end position="213"/>
    </location>
</feature>
<dbReference type="EMBL" id="LAZR01002013">
    <property type="protein sequence ID" value="KKN35779.1"/>
    <property type="molecule type" value="Genomic_DNA"/>
</dbReference>
<organism evidence="7">
    <name type="scientific">marine sediment metagenome</name>
    <dbReference type="NCBI Taxonomy" id="412755"/>
    <lineage>
        <taxon>unclassified sequences</taxon>
        <taxon>metagenomes</taxon>
        <taxon>ecological metagenomes</taxon>
    </lineage>
</organism>
<evidence type="ECO:0000256" key="1">
    <source>
        <dbReference type="ARBA" id="ARBA00022475"/>
    </source>
</evidence>
<dbReference type="PANTHER" id="PTHR34990">
    <property type="entry name" value="UDP-2,3-DIACYLGLUCOSAMINE HYDROLASE-RELATED"/>
    <property type="match status" value="1"/>
</dbReference>
<protein>
    <recommendedName>
        <fullName evidence="6">Calcineurin-like phosphoesterase domain-containing protein</fullName>
    </recommendedName>
</protein>
<gene>
    <name evidence="7" type="ORF">LCGC14_0780330</name>
</gene>
<reference evidence="7" key="1">
    <citation type="journal article" date="2015" name="Nature">
        <title>Complex archaea that bridge the gap between prokaryotes and eukaryotes.</title>
        <authorList>
            <person name="Spang A."/>
            <person name="Saw J.H."/>
            <person name="Jorgensen S.L."/>
            <person name="Zaremba-Niedzwiedzka K."/>
            <person name="Martijn J."/>
            <person name="Lind A.E."/>
            <person name="van Eijk R."/>
            <person name="Schleper C."/>
            <person name="Guy L."/>
            <person name="Ettema T.J."/>
        </authorList>
    </citation>
    <scope>NUCLEOTIDE SEQUENCE</scope>
</reference>
<keyword evidence="5" id="KW-0464">Manganese</keyword>
<evidence type="ECO:0000256" key="2">
    <source>
        <dbReference type="ARBA" id="ARBA00022519"/>
    </source>
</evidence>
<dbReference type="GO" id="GO:0016020">
    <property type="term" value="C:membrane"/>
    <property type="evidence" value="ECO:0007669"/>
    <property type="project" value="GOC"/>
</dbReference>
<dbReference type="InterPro" id="IPR043461">
    <property type="entry name" value="LpxH-like"/>
</dbReference>
<dbReference type="SUPFAM" id="SSF56300">
    <property type="entry name" value="Metallo-dependent phosphatases"/>
    <property type="match status" value="1"/>
</dbReference>
<evidence type="ECO:0000256" key="5">
    <source>
        <dbReference type="ARBA" id="ARBA00023211"/>
    </source>
</evidence>
<comment type="caution">
    <text evidence="7">The sequence shown here is derived from an EMBL/GenBank/DDBJ whole genome shotgun (WGS) entry which is preliminary data.</text>
</comment>